<dbReference type="Gene3D" id="3.40.50.1170">
    <property type="entry name" value="L-asparaginase, N-terminal domain"/>
    <property type="match status" value="1"/>
</dbReference>
<accession>A0A9W6KUI8</accession>
<dbReference type="PANTHER" id="PTHR11707">
    <property type="entry name" value="L-ASPARAGINASE"/>
    <property type="match status" value="1"/>
</dbReference>
<feature type="domain" description="Asparaginase/glutaminase C-terminal" evidence="2">
    <location>
        <begin position="170"/>
        <end position="269"/>
    </location>
</feature>
<dbReference type="PROSITE" id="PS51732">
    <property type="entry name" value="ASN_GLN_ASE_3"/>
    <property type="match status" value="1"/>
</dbReference>
<evidence type="ECO:0000313" key="4">
    <source>
        <dbReference type="Proteomes" id="UP001143480"/>
    </source>
</evidence>
<dbReference type="Gene3D" id="3.40.50.40">
    <property type="match status" value="1"/>
</dbReference>
<dbReference type="InterPro" id="IPR027473">
    <property type="entry name" value="L-asparaginase_C"/>
</dbReference>
<dbReference type="InterPro" id="IPR037152">
    <property type="entry name" value="L-asparaginase_N_sf"/>
</dbReference>
<protein>
    <submittedName>
        <fullName evidence="3">L-asparaginase</fullName>
    </submittedName>
</protein>
<sequence length="283" mass="28981">MSGVLLLTTPTTRVDAPPSGVVVEESPAEIDWDTTQETMAAIARRVRRALGEEGFAGVVVPHGPDTLEATAYLTDLVAGRAAERGAIVFTTPGSGLRTAVRAAADPRLHGVGAVACIGDELHAARWVRADADGFTSRPAPPLGRVGPAGVALTAEPPPRPPAPQGHPDTNIGLLRVYPGIAAQLLMTLADAGARGIVLEGTGEGNVPVTLLATIADLVEWNIPVVVTSRTRAPRPPQPPNGLAARVGAVLAGNLSSAKALAALMVAVNHAAGVRDYLERLAAP</sequence>
<dbReference type="InterPro" id="IPR036152">
    <property type="entry name" value="Asp/glu_Ase-like_sf"/>
</dbReference>
<organism evidence="3 4">
    <name type="scientific">Dactylosporangium matsuzakiense</name>
    <dbReference type="NCBI Taxonomy" id="53360"/>
    <lineage>
        <taxon>Bacteria</taxon>
        <taxon>Bacillati</taxon>
        <taxon>Actinomycetota</taxon>
        <taxon>Actinomycetes</taxon>
        <taxon>Micromonosporales</taxon>
        <taxon>Micromonosporaceae</taxon>
        <taxon>Dactylosporangium</taxon>
    </lineage>
</organism>
<evidence type="ECO:0000259" key="1">
    <source>
        <dbReference type="Pfam" id="PF00710"/>
    </source>
</evidence>
<evidence type="ECO:0000313" key="3">
    <source>
        <dbReference type="EMBL" id="GLL06650.1"/>
    </source>
</evidence>
<dbReference type="GO" id="GO:0004067">
    <property type="term" value="F:asparaginase activity"/>
    <property type="evidence" value="ECO:0007669"/>
    <property type="project" value="UniProtKB-UniRule"/>
</dbReference>
<dbReference type="RefSeq" id="WP_261963369.1">
    <property type="nucleotide sequence ID" value="NZ_BAAAXA010000003.1"/>
</dbReference>
<dbReference type="Proteomes" id="UP001143480">
    <property type="component" value="Unassembled WGS sequence"/>
</dbReference>
<reference evidence="3" key="1">
    <citation type="journal article" date="2014" name="Int. J. Syst. Evol. Microbiol.">
        <title>Complete genome sequence of Corynebacterium casei LMG S-19264T (=DSM 44701T), isolated from a smear-ripened cheese.</title>
        <authorList>
            <consortium name="US DOE Joint Genome Institute (JGI-PGF)"/>
            <person name="Walter F."/>
            <person name="Albersmeier A."/>
            <person name="Kalinowski J."/>
            <person name="Ruckert C."/>
        </authorList>
    </citation>
    <scope>NUCLEOTIDE SEQUENCE</scope>
    <source>
        <strain evidence="3">VKM Ac-1321</strain>
    </source>
</reference>
<feature type="domain" description="L-asparaginase N-terminal" evidence="1">
    <location>
        <begin position="32"/>
        <end position="153"/>
    </location>
</feature>
<reference evidence="3" key="2">
    <citation type="submission" date="2023-01" db="EMBL/GenBank/DDBJ databases">
        <authorList>
            <person name="Sun Q."/>
            <person name="Evtushenko L."/>
        </authorList>
    </citation>
    <scope>NUCLEOTIDE SEQUENCE</scope>
    <source>
        <strain evidence="3">VKM Ac-1321</strain>
    </source>
</reference>
<dbReference type="EMBL" id="BSFP01000075">
    <property type="protein sequence ID" value="GLL06650.1"/>
    <property type="molecule type" value="Genomic_DNA"/>
</dbReference>
<keyword evidence="4" id="KW-1185">Reference proteome</keyword>
<dbReference type="Pfam" id="PF17763">
    <property type="entry name" value="Asparaginase_C"/>
    <property type="match status" value="1"/>
</dbReference>
<dbReference type="PANTHER" id="PTHR11707:SF28">
    <property type="entry name" value="60 KDA LYSOPHOSPHOLIPASE"/>
    <property type="match status" value="1"/>
</dbReference>
<proteinExistence type="predicted"/>
<dbReference type="PIRSF" id="PIRSF001220">
    <property type="entry name" value="L-ASNase_gatD"/>
    <property type="match status" value="1"/>
</dbReference>
<name>A0A9W6KUI8_9ACTN</name>
<dbReference type="InterPro" id="IPR027474">
    <property type="entry name" value="L-asparaginase_N"/>
</dbReference>
<gene>
    <name evidence="3" type="ORF">GCM10017581_084000</name>
</gene>
<dbReference type="PIRSF" id="PIRSF500176">
    <property type="entry name" value="L_ASNase"/>
    <property type="match status" value="1"/>
</dbReference>
<dbReference type="InterPro" id="IPR040919">
    <property type="entry name" value="Asparaginase_C"/>
</dbReference>
<dbReference type="InterPro" id="IPR006034">
    <property type="entry name" value="Asparaginase/glutaminase-like"/>
</dbReference>
<evidence type="ECO:0000259" key="2">
    <source>
        <dbReference type="Pfam" id="PF17763"/>
    </source>
</evidence>
<comment type="caution">
    <text evidence="3">The sequence shown here is derived from an EMBL/GenBank/DDBJ whole genome shotgun (WGS) entry which is preliminary data.</text>
</comment>
<dbReference type="AlphaFoldDB" id="A0A9W6KUI8"/>
<dbReference type="Pfam" id="PF00710">
    <property type="entry name" value="Asparaginase"/>
    <property type="match status" value="1"/>
</dbReference>
<dbReference type="SMART" id="SM00870">
    <property type="entry name" value="Asparaginase"/>
    <property type="match status" value="1"/>
</dbReference>
<dbReference type="SUPFAM" id="SSF53774">
    <property type="entry name" value="Glutaminase/Asparaginase"/>
    <property type="match status" value="1"/>
</dbReference>